<dbReference type="RefSeq" id="WP_085813472.1">
    <property type="nucleotide sequence ID" value="NZ_AP023213.1"/>
</dbReference>
<reference evidence="2 3" key="1">
    <citation type="submission" date="2020-06" db="EMBL/GenBank/DDBJ databases">
        <title>Interaction of electrochemicaly active bacteria, Geobacter bremensis R4 on different carbon anode.</title>
        <authorList>
            <person name="Meng L."/>
            <person name="Yoshida N."/>
        </authorList>
    </citation>
    <scope>NUCLEOTIDE SEQUENCE [LARGE SCALE GENOMIC DNA]</scope>
    <source>
        <strain evidence="2 3">R4</strain>
    </source>
</reference>
<evidence type="ECO:0000256" key="1">
    <source>
        <dbReference type="ARBA" id="ARBA00006018"/>
    </source>
</evidence>
<dbReference type="EMBL" id="AP023213">
    <property type="protein sequence ID" value="BCG46323.1"/>
    <property type="molecule type" value="Genomic_DNA"/>
</dbReference>
<dbReference type="PROSITE" id="PS01097">
    <property type="entry name" value="HUPF_HYPC"/>
    <property type="match status" value="1"/>
</dbReference>
<dbReference type="NCBIfam" id="TIGR00074">
    <property type="entry name" value="hypC_hupF"/>
    <property type="match status" value="1"/>
</dbReference>
<name>A0A6S6LXJ7_9BACT</name>
<dbReference type="AlphaFoldDB" id="A0A6S6LXJ7"/>
<dbReference type="Pfam" id="PF01455">
    <property type="entry name" value="HupF_HypC"/>
    <property type="match status" value="1"/>
</dbReference>
<dbReference type="GO" id="GO:0005506">
    <property type="term" value="F:iron ion binding"/>
    <property type="evidence" value="ECO:0007669"/>
    <property type="project" value="TreeGrafter"/>
</dbReference>
<sequence length="76" mass="8237">MCVGVPMQVISIEGDQALTEVDGVKREASLMLLDQEVKVGDFVIVHAGFAISKLDEEDAKATLELMREAFAPELMG</sequence>
<keyword evidence="3" id="KW-1185">Reference proteome</keyword>
<dbReference type="Proteomes" id="UP000515472">
    <property type="component" value="Chromosome"/>
</dbReference>
<comment type="similarity">
    <text evidence="1">Belongs to the HupF/HypC family.</text>
</comment>
<evidence type="ECO:0000313" key="2">
    <source>
        <dbReference type="EMBL" id="BCG46323.1"/>
    </source>
</evidence>
<dbReference type="Gene3D" id="2.30.30.140">
    <property type="match status" value="1"/>
</dbReference>
<evidence type="ECO:0000313" key="3">
    <source>
        <dbReference type="Proteomes" id="UP000515472"/>
    </source>
</evidence>
<dbReference type="FunFam" id="2.30.30.140:FF:000022">
    <property type="entry name" value="Hydrogenase assembly chaperone HybG"/>
    <property type="match status" value="1"/>
</dbReference>
<organism evidence="2 3">
    <name type="scientific">Citrifermentans bremense</name>
    <dbReference type="NCBI Taxonomy" id="60035"/>
    <lineage>
        <taxon>Bacteria</taxon>
        <taxon>Pseudomonadati</taxon>
        <taxon>Thermodesulfobacteriota</taxon>
        <taxon>Desulfuromonadia</taxon>
        <taxon>Geobacterales</taxon>
        <taxon>Geobacteraceae</taxon>
        <taxon>Citrifermentans</taxon>
    </lineage>
</organism>
<gene>
    <name evidence="2" type="ORF">GEOBRER4_n1115</name>
</gene>
<dbReference type="PANTHER" id="PTHR35177:SF2">
    <property type="entry name" value="HYDROGENASE MATURATION FACTOR HYBG"/>
    <property type="match status" value="1"/>
</dbReference>
<dbReference type="PANTHER" id="PTHR35177">
    <property type="entry name" value="HYDROGENASE MATURATION FACTOR HYBG"/>
    <property type="match status" value="1"/>
</dbReference>
<dbReference type="InterPro" id="IPR019812">
    <property type="entry name" value="Hydgase_assmbl_chp_CS"/>
</dbReference>
<dbReference type="InterPro" id="IPR001109">
    <property type="entry name" value="Hydrogenase_HupF/HypC"/>
</dbReference>
<dbReference type="PRINTS" id="PR00445">
    <property type="entry name" value="HUPFHYPC"/>
</dbReference>
<dbReference type="GO" id="GO:1902670">
    <property type="term" value="F:carbon dioxide binding"/>
    <property type="evidence" value="ECO:0007669"/>
    <property type="project" value="TreeGrafter"/>
</dbReference>
<dbReference type="KEGG" id="gbn:GEOBRER4_10730"/>
<accession>A0A6S6LXJ7</accession>
<dbReference type="SUPFAM" id="SSF159127">
    <property type="entry name" value="HupF/HypC-like"/>
    <property type="match status" value="1"/>
</dbReference>
<proteinExistence type="inferred from homology"/>
<protein>
    <submittedName>
        <fullName evidence="2">[NiFe] hydrogenase metallocenter assembly protein HypC</fullName>
    </submittedName>
</protein>
<dbReference type="GO" id="GO:0051604">
    <property type="term" value="P:protein maturation"/>
    <property type="evidence" value="ECO:0007669"/>
    <property type="project" value="TreeGrafter"/>
</dbReference>